<feature type="transmembrane region" description="Helical" evidence="1">
    <location>
        <begin position="286"/>
        <end position="304"/>
    </location>
</feature>
<reference evidence="2" key="1">
    <citation type="submission" date="2022-10" db="EMBL/GenBank/DDBJ databases">
        <title>The complete genomes of actinobacterial strains from the NBC collection.</title>
        <authorList>
            <person name="Joergensen T.S."/>
            <person name="Alvarez Arevalo M."/>
            <person name="Sterndorff E.B."/>
            <person name="Faurdal D."/>
            <person name="Vuksanovic O."/>
            <person name="Mourched A.-S."/>
            <person name="Charusanti P."/>
            <person name="Shaw S."/>
            <person name="Blin K."/>
            <person name="Weber T."/>
        </authorList>
    </citation>
    <scope>NUCLEOTIDE SEQUENCE</scope>
    <source>
        <strain evidence="2">NBC_00303</strain>
    </source>
</reference>
<keyword evidence="1" id="KW-0472">Membrane</keyword>
<sequence>MLVLVEVRGEQRDWDEAERAFDQQGWPVVAAFARGEGASQGVLSVDASARLYSVEVRFFGARNRRTEQAAEWWVQRLARRTRLEMYARRCEPVDRDREQLTGWRAHTVAHRPPRVPDPRPLTPMARLRRSTAMARARLSEGSGRHDTGTLVRGTASEALRLSRMDLPGGSAPEAAIDVRARHGRERRHIVQRREEDHQRVTSRVMAWTFAMLFCVVVARQASGTRTWVWGTAAVLCLLWSAWLTRGVFAEGGRVGSILTWGVVTAFLLAVALGADMGDTRGWTPVQVLSVFAVTATATGIWLLVRQWTWGEWLAWAAPLLFALVASCVVASGSVMHALYADSLDVTPNDLDVPAIWQAASALKLLSFLSFALFVPALWGIAKHVHASFVSPVERFGVLSYVVAQVAVVLFCTLGALDSAGDAVKELRTAAAQKAELPSYFGVEPEWMCVEPTVLAAKLSSRGGVLRPERPYVSFGEAGGTVSLWDEPAGKALQMPAEQVRLVPAADGRVRCTFSYESLPKGD</sequence>
<feature type="transmembrane region" description="Helical" evidence="1">
    <location>
        <begin position="227"/>
        <end position="245"/>
    </location>
</feature>
<protein>
    <submittedName>
        <fullName evidence="2">NnrS multi-domain protein</fullName>
    </submittedName>
</protein>
<evidence type="ECO:0000313" key="3">
    <source>
        <dbReference type="Proteomes" id="UP001432312"/>
    </source>
</evidence>
<gene>
    <name evidence="2" type="ORF">OHA91_10425</name>
</gene>
<feature type="transmembrane region" description="Helical" evidence="1">
    <location>
        <begin position="257"/>
        <end position="274"/>
    </location>
</feature>
<dbReference type="EMBL" id="CP108036">
    <property type="protein sequence ID" value="WUN78882.1"/>
    <property type="molecule type" value="Genomic_DNA"/>
</dbReference>
<proteinExistence type="predicted"/>
<accession>A0ABZ1Q882</accession>
<keyword evidence="1" id="KW-1133">Transmembrane helix</keyword>
<feature type="transmembrane region" description="Helical" evidence="1">
    <location>
        <begin position="200"/>
        <end position="221"/>
    </location>
</feature>
<keyword evidence="1" id="KW-0812">Transmembrane</keyword>
<dbReference type="GeneID" id="95496451"/>
<keyword evidence="3" id="KW-1185">Reference proteome</keyword>
<evidence type="ECO:0000256" key="1">
    <source>
        <dbReference type="SAM" id="Phobius"/>
    </source>
</evidence>
<name>A0ABZ1Q882_9ACTN</name>
<feature type="transmembrane region" description="Helical" evidence="1">
    <location>
        <begin position="354"/>
        <end position="374"/>
    </location>
</feature>
<feature type="transmembrane region" description="Helical" evidence="1">
    <location>
        <begin position="316"/>
        <end position="339"/>
    </location>
</feature>
<organism evidence="2 3">
    <name type="scientific">Streptomyces erythrochromogenes</name>
    <dbReference type="NCBI Taxonomy" id="285574"/>
    <lineage>
        <taxon>Bacteria</taxon>
        <taxon>Bacillati</taxon>
        <taxon>Actinomycetota</taxon>
        <taxon>Actinomycetes</taxon>
        <taxon>Kitasatosporales</taxon>
        <taxon>Streptomycetaceae</taxon>
        <taxon>Streptomyces</taxon>
    </lineage>
</organism>
<feature type="transmembrane region" description="Helical" evidence="1">
    <location>
        <begin position="395"/>
        <end position="416"/>
    </location>
</feature>
<evidence type="ECO:0000313" key="2">
    <source>
        <dbReference type="EMBL" id="WUN78882.1"/>
    </source>
</evidence>
<dbReference type="Proteomes" id="UP001432312">
    <property type="component" value="Chromosome"/>
</dbReference>
<dbReference type="RefSeq" id="WP_328739157.1">
    <property type="nucleotide sequence ID" value="NZ_CP108036.1"/>
</dbReference>